<dbReference type="CDD" id="cd07067">
    <property type="entry name" value="HP_PGM_like"/>
    <property type="match status" value="1"/>
</dbReference>
<comment type="caution">
    <text evidence="3">The sequence shown here is derived from an EMBL/GenBank/DDBJ whole genome shotgun (WGS) entry which is preliminary data.</text>
</comment>
<dbReference type="EMBL" id="BAABEX010000011">
    <property type="protein sequence ID" value="GAA4424346.1"/>
    <property type="molecule type" value="Genomic_DNA"/>
</dbReference>
<keyword evidence="4" id="KW-1185">Reference proteome</keyword>
<dbReference type="InterPro" id="IPR013078">
    <property type="entry name" value="His_Pase_superF_clade-1"/>
</dbReference>
<dbReference type="SMART" id="SM00855">
    <property type="entry name" value="PGAM"/>
    <property type="match status" value="1"/>
</dbReference>
<proteinExistence type="predicted"/>
<dbReference type="PROSITE" id="PS00175">
    <property type="entry name" value="PG_MUTASE"/>
    <property type="match status" value="1"/>
</dbReference>
<dbReference type="PANTHER" id="PTHR48100:SF1">
    <property type="entry name" value="HISTIDINE PHOSPHATASE FAMILY PROTEIN-RELATED"/>
    <property type="match status" value="1"/>
</dbReference>
<evidence type="ECO:0000256" key="1">
    <source>
        <dbReference type="ARBA" id="ARBA00023152"/>
    </source>
</evidence>
<protein>
    <submittedName>
        <fullName evidence="3">Histidine phosphatase family protein</fullName>
    </submittedName>
</protein>
<dbReference type="SUPFAM" id="SSF53254">
    <property type="entry name" value="Phosphoglycerate mutase-like"/>
    <property type="match status" value="1"/>
</dbReference>
<dbReference type="InterPro" id="IPR050275">
    <property type="entry name" value="PGM_Phosphatase"/>
</dbReference>
<reference evidence="4" key="1">
    <citation type="journal article" date="2019" name="Int. J. Syst. Evol. Microbiol.">
        <title>The Global Catalogue of Microorganisms (GCM) 10K type strain sequencing project: providing services to taxonomists for standard genome sequencing and annotation.</title>
        <authorList>
            <consortium name="The Broad Institute Genomics Platform"/>
            <consortium name="The Broad Institute Genome Sequencing Center for Infectious Disease"/>
            <person name="Wu L."/>
            <person name="Ma J."/>
        </authorList>
    </citation>
    <scope>NUCLEOTIDE SEQUENCE [LARGE SCALE GENOMIC DNA]</scope>
    <source>
        <strain evidence="4">JCM 31890</strain>
    </source>
</reference>
<gene>
    <name evidence="3" type="ORF">GCM10023090_17760</name>
</gene>
<name>A0ABP8L7J4_9BURK</name>
<dbReference type="Proteomes" id="UP001501788">
    <property type="component" value="Unassembled WGS sequence"/>
</dbReference>
<dbReference type="Pfam" id="PF00300">
    <property type="entry name" value="His_Phos_1"/>
    <property type="match status" value="1"/>
</dbReference>
<keyword evidence="2" id="KW-0413">Isomerase</keyword>
<dbReference type="InterPro" id="IPR001345">
    <property type="entry name" value="PG/BPGM_mutase_AS"/>
</dbReference>
<organism evidence="3 4">
    <name type="scientific">Acidovorax lacteus</name>
    <dbReference type="NCBI Taxonomy" id="1924988"/>
    <lineage>
        <taxon>Bacteria</taxon>
        <taxon>Pseudomonadati</taxon>
        <taxon>Pseudomonadota</taxon>
        <taxon>Betaproteobacteria</taxon>
        <taxon>Burkholderiales</taxon>
        <taxon>Comamonadaceae</taxon>
        <taxon>Acidovorax</taxon>
    </lineage>
</organism>
<evidence type="ECO:0000313" key="3">
    <source>
        <dbReference type="EMBL" id="GAA4424346.1"/>
    </source>
</evidence>
<dbReference type="InterPro" id="IPR029033">
    <property type="entry name" value="His_PPase_superfam"/>
</dbReference>
<keyword evidence="1" id="KW-0324">Glycolysis</keyword>
<accession>A0ABP8L7J4</accession>
<sequence>MTDLILIRHGETDWNRELRFQGHVDVPLNATGMAQAQRLAERLAAERVAVDHLVCSDLLRTRQTAAPSQKALLPQLALETLTDSALREQSFGIVDGLRVDDIKQQHADAWAQWLRFDADVGMPGGETTRQFHARVMDALHRIAARHVGQTVLVVTHGGVLDMVWRTAQGLELSGPRVSDIPNAGLNRVRMQDGQWSVLQWADTRHLADLPAQPVYDQVKLLATEADTEGSPSAA</sequence>
<dbReference type="PANTHER" id="PTHR48100">
    <property type="entry name" value="BROAD-SPECIFICITY PHOSPHATASE YOR283W-RELATED"/>
    <property type="match status" value="1"/>
</dbReference>
<evidence type="ECO:0000256" key="2">
    <source>
        <dbReference type="ARBA" id="ARBA00023235"/>
    </source>
</evidence>
<dbReference type="Gene3D" id="3.40.50.1240">
    <property type="entry name" value="Phosphoglycerate mutase-like"/>
    <property type="match status" value="1"/>
</dbReference>
<evidence type="ECO:0000313" key="4">
    <source>
        <dbReference type="Proteomes" id="UP001501788"/>
    </source>
</evidence>
<dbReference type="RefSeq" id="WP_345063556.1">
    <property type="nucleotide sequence ID" value="NZ_BAABEX010000011.1"/>
</dbReference>